<evidence type="ECO:0000256" key="5">
    <source>
        <dbReference type="ARBA" id="ARBA00022989"/>
    </source>
</evidence>
<reference evidence="9 10" key="1">
    <citation type="submission" date="2016-03" db="EMBL/GenBank/DDBJ databases">
        <title>Genome sequence of Nesiotobacter sp. nov., a moderately halophilic alphaproteobacterium isolated from the Yellow Sea, China.</title>
        <authorList>
            <person name="Zhang G."/>
            <person name="Zhang R."/>
        </authorList>
    </citation>
    <scope>NUCLEOTIDE SEQUENCE [LARGE SCALE GENOMIC DNA]</scope>
    <source>
        <strain evidence="9 10">WB1-6</strain>
    </source>
</reference>
<dbReference type="PANTHER" id="PTHR23517">
    <property type="entry name" value="RESISTANCE PROTEIN MDTM, PUTATIVE-RELATED-RELATED"/>
    <property type="match status" value="1"/>
</dbReference>
<feature type="transmembrane region" description="Helical" evidence="7">
    <location>
        <begin position="177"/>
        <end position="198"/>
    </location>
</feature>
<keyword evidence="10" id="KW-1185">Reference proteome</keyword>
<evidence type="ECO:0000256" key="4">
    <source>
        <dbReference type="ARBA" id="ARBA00022692"/>
    </source>
</evidence>
<evidence type="ECO:0000256" key="7">
    <source>
        <dbReference type="SAM" id="Phobius"/>
    </source>
</evidence>
<feature type="transmembrane region" description="Helical" evidence="7">
    <location>
        <begin position="48"/>
        <end position="69"/>
    </location>
</feature>
<evidence type="ECO:0000313" key="10">
    <source>
        <dbReference type="Proteomes" id="UP000185783"/>
    </source>
</evidence>
<dbReference type="RefSeq" id="WP_028480308.1">
    <property type="nucleotide sequence ID" value="NZ_LVVZ01000005.1"/>
</dbReference>
<dbReference type="InterPro" id="IPR036259">
    <property type="entry name" value="MFS_trans_sf"/>
</dbReference>
<dbReference type="Gene3D" id="1.20.1250.20">
    <property type="entry name" value="MFS general substrate transporter like domains"/>
    <property type="match status" value="1"/>
</dbReference>
<evidence type="ECO:0000256" key="3">
    <source>
        <dbReference type="ARBA" id="ARBA00022475"/>
    </source>
</evidence>
<accession>A0A1U7JKG1</accession>
<keyword evidence="4 7" id="KW-0812">Transmembrane</keyword>
<evidence type="ECO:0000259" key="8">
    <source>
        <dbReference type="PROSITE" id="PS50850"/>
    </source>
</evidence>
<feature type="transmembrane region" description="Helical" evidence="7">
    <location>
        <begin position="353"/>
        <end position="376"/>
    </location>
</feature>
<dbReference type="EMBL" id="LVVZ01000005">
    <property type="protein sequence ID" value="OKL45195.1"/>
    <property type="molecule type" value="Genomic_DNA"/>
</dbReference>
<dbReference type="Pfam" id="PF07690">
    <property type="entry name" value="MFS_1"/>
    <property type="match status" value="1"/>
</dbReference>
<keyword evidence="3" id="KW-1003">Cell membrane</keyword>
<organism evidence="9 10">
    <name type="scientific">Pseudovibrio exalbescens</name>
    <dbReference type="NCBI Taxonomy" id="197461"/>
    <lineage>
        <taxon>Bacteria</taxon>
        <taxon>Pseudomonadati</taxon>
        <taxon>Pseudomonadota</taxon>
        <taxon>Alphaproteobacteria</taxon>
        <taxon>Hyphomicrobiales</taxon>
        <taxon>Stappiaceae</taxon>
        <taxon>Pseudovibrio</taxon>
    </lineage>
</organism>
<gene>
    <name evidence="9" type="ORF">A3843_02285</name>
</gene>
<feature type="transmembrane region" description="Helical" evidence="7">
    <location>
        <begin position="382"/>
        <end position="402"/>
    </location>
</feature>
<dbReference type="Proteomes" id="UP000185783">
    <property type="component" value="Unassembled WGS sequence"/>
</dbReference>
<dbReference type="GO" id="GO:0022857">
    <property type="term" value="F:transmembrane transporter activity"/>
    <property type="evidence" value="ECO:0007669"/>
    <property type="project" value="InterPro"/>
</dbReference>
<dbReference type="STRING" id="197461.A3843_02285"/>
<evidence type="ECO:0000256" key="2">
    <source>
        <dbReference type="ARBA" id="ARBA00022448"/>
    </source>
</evidence>
<evidence type="ECO:0000256" key="1">
    <source>
        <dbReference type="ARBA" id="ARBA00004651"/>
    </source>
</evidence>
<name>A0A1U7JKG1_9HYPH</name>
<evidence type="ECO:0000256" key="6">
    <source>
        <dbReference type="ARBA" id="ARBA00023136"/>
    </source>
</evidence>
<dbReference type="SUPFAM" id="SSF103473">
    <property type="entry name" value="MFS general substrate transporter"/>
    <property type="match status" value="1"/>
</dbReference>
<keyword evidence="5 7" id="KW-1133">Transmembrane helix</keyword>
<sequence>MVSLARFTLFLIVFVEAMGHGLVLPVLSDFFAGEPVASALADVGVSSAGVWALVIGGYYLLWFFSSAYLAQLSDSLGRRKVLSACLSGALLGYVVTALGVYFASLTLVILGRLIAGATGGALPVVQASFADQSTSTADLTGKLGAFTAALALGLMAGPILSSVLVSPVVMGAWAQPVAPLLIAGLVTTAALVLVSLAMEETNRARHTTPFQVSAVFLSLWRVQRRPTVIKLGMAFFLFALGMNAFYIYLESFQRLRFGFSVAQISLTFVILGLATAVAATGLVRLMTPFYQRIPMVQIACGVMALFVLAYAANTLPPLSFMFMVPVSVAFGVIYPVILTLLSKSVREQEQGWVMGVAMSLFVLGGGVVALCGPVLMSLDIKSLLFVGVVSLIGSLVVQLTWWREPDVRALDPDVRPDL</sequence>
<dbReference type="AlphaFoldDB" id="A0A1U7JKG1"/>
<dbReference type="PROSITE" id="PS00216">
    <property type="entry name" value="SUGAR_TRANSPORT_1"/>
    <property type="match status" value="1"/>
</dbReference>
<dbReference type="InterPro" id="IPR011701">
    <property type="entry name" value="MFS"/>
</dbReference>
<protein>
    <recommendedName>
        <fullName evidence="8">Major facilitator superfamily (MFS) profile domain-containing protein</fullName>
    </recommendedName>
</protein>
<dbReference type="PROSITE" id="PS50850">
    <property type="entry name" value="MFS"/>
    <property type="match status" value="1"/>
</dbReference>
<feature type="domain" description="Major facilitator superfamily (MFS) profile" evidence="8">
    <location>
        <begin position="5"/>
        <end position="405"/>
    </location>
</feature>
<feature type="transmembrane region" description="Helical" evidence="7">
    <location>
        <begin position="7"/>
        <end position="28"/>
    </location>
</feature>
<comment type="caution">
    <text evidence="9">The sequence shown here is derived from an EMBL/GenBank/DDBJ whole genome shotgun (WGS) entry which is preliminary data.</text>
</comment>
<comment type="subcellular location">
    <subcellularLocation>
        <location evidence="1">Cell membrane</location>
        <topology evidence="1">Multi-pass membrane protein</topology>
    </subcellularLocation>
</comment>
<feature type="transmembrane region" description="Helical" evidence="7">
    <location>
        <begin position="143"/>
        <end position="165"/>
    </location>
</feature>
<dbReference type="InterPro" id="IPR020846">
    <property type="entry name" value="MFS_dom"/>
</dbReference>
<feature type="transmembrane region" description="Helical" evidence="7">
    <location>
        <begin position="109"/>
        <end position="131"/>
    </location>
</feature>
<feature type="transmembrane region" description="Helical" evidence="7">
    <location>
        <begin position="295"/>
        <end position="312"/>
    </location>
</feature>
<keyword evidence="2" id="KW-0813">Transport</keyword>
<dbReference type="InterPro" id="IPR050171">
    <property type="entry name" value="MFS_Transporters"/>
</dbReference>
<feature type="transmembrane region" description="Helical" evidence="7">
    <location>
        <begin position="228"/>
        <end position="249"/>
    </location>
</feature>
<keyword evidence="6 7" id="KW-0472">Membrane</keyword>
<feature type="transmembrane region" description="Helical" evidence="7">
    <location>
        <begin position="318"/>
        <end position="341"/>
    </location>
</feature>
<feature type="transmembrane region" description="Helical" evidence="7">
    <location>
        <begin position="261"/>
        <end position="283"/>
    </location>
</feature>
<dbReference type="InterPro" id="IPR005829">
    <property type="entry name" value="Sugar_transporter_CS"/>
</dbReference>
<dbReference type="GO" id="GO:0005886">
    <property type="term" value="C:plasma membrane"/>
    <property type="evidence" value="ECO:0007669"/>
    <property type="project" value="UniProtKB-SubCell"/>
</dbReference>
<evidence type="ECO:0000313" key="9">
    <source>
        <dbReference type="EMBL" id="OKL45195.1"/>
    </source>
</evidence>
<proteinExistence type="predicted"/>
<feature type="transmembrane region" description="Helical" evidence="7">
    <location>
        <begin position="81"/>
        <end position="103"/>
    </location>
</feature>